<feature type="non-terminal residue" evidence="1">
    <location>
        <position position="1"/>
    </location>
</feature>
<gene>
    <name evidence="1" type="ORF">US50_C0029G0009</name>
</gene>
<evidence type="ECO:0000313" key="2">
    <source>
        <dbReference type="Proteomes" id="UP000033876"/>
    </source>
</evidence>
<accession>A0A0G0GY64</accession>
<proteinExistence type="predicted"/>
<organism evidence="1 2">
    <name type="scientific">Candidatus Nomurabacteria bacterium GW2011_GWB1_37_5</name>
    <dbReference type="NCBI Taxonomy" id="1618742"/>
    <lineage>
        <taxon>Bacteria</taxon>
        <taxon>Candidatus Nomuraibacteriota</taxon>
    </lineage>
</organism>
<name>A0A0G0GY64_9BACT</name>
<protein>
    <submittedName>
        <fullName evidence="1">Uncharacterized protein</fullName>
    </submittedName>
</protein>
<sequence length="155" mass="17479">FYFYKIILAKGISSIDLELRKAEASFDESLVKDMQSLDKRVKSSKEVLSQHIIVSPILQVLGDLTLRTVRYTKFQYSYSREEANKIEVNMSGQASSYRAIAIQAALLGGNKNILNPVFSNLTLDDRGRVLFDLSFSVDQNFLNYEQSVAGTIQVN</sequence>
<dbReference type="EMBL" id="LBTF01000029">
    <property type="protein sequence ID" value="KKQ35002.1"/>
    <property type="molecule type" value="Genomic_DNA"/>
</dbReference>
<evidence type="ECO:0000313" key="1">
    <source>
        <dbReference type="EMBL" id="KKQ35002.1"/>
    </source>
</evidence>
<dbReference type="Proteomes" id="UP000033876">
    <property type="component" value="Unassembled WGS sequence"/>
</dbReference>
<dbReference type="AlphaFoldDB" id="A0A0G0GY64"/>
<reference evidence="1 2" key="1">
    <citation type="journal article" date="2015" name="Nature">
        <title>rRNA introns, odd ribosomes, and small enigmatic genomes across a large radiation of phyla.</title>
        <authorList>
            <person name="Brown C.T."/>
            <person name="Hug L.A."/>
            <person name="Thomas B.C."/>
            <person name="Sharon I."/>
            <person name="Castelle C.J."/>
            <person name="Singh A."/>
            <person name="Wilkins M.J."/>
            <person name="Williams K.H."/>
            <person name="Banfield J.F."/>
        </authorList>
    </citation>
    <scope>NUCLEOTIDE SEQUENCE [LARGE SCALE GENOMIC DNA]</scope>
</reference>
<comment type="caution">
    <text evidence="1">The sequence shown here is derived from an EMBL/GenBank/DDBJ whole genome shotgun (WGS) entry which is preliminary data.</text>
</comment>